<dbReference type="GO" id="GO:0004519">
    <property type="term" value="F:endonuclease activity"/>
    <property type="evidence" value="ECO:0007669"/>
    <property type="project" value="UniProtKB-KW"/>
</dbReference>
<dbReference type="HOGENOM" id="CLU_1986990_0_0_1"/>
<dbReference type="STRING" id="1423351.A0A074RI00"/>
<evidence type="ECO:0000313" key="4">
    <source>
        <dbReference type="Proteomes" id="UP000027456"/>
    </source>
</evidence>
<proteinExistence type="predicted"/>
<keyword evidence="4" id="KW-1185">Reference proteome</keyword>
<comment type="function">
    <text evidence="1">Mitochondrial DNA endonuclease involved in intron homing.</text>
</comment>
<geneLocation type="mitochondrion" evidence="3"/>
<dbReference type="OrthoDB" id="3247136at2759"/>
<dbReference type="SUPFAM" id="SSF55608">
    <property type="entry name" value="Homing endonucleases"/>
    <property type="match status" value="1"/>
</dbReference>
<dbReference type="InterPro" id="IPR027434">
    <property type="entry name" value="Homing_endonucl"/>
</dbReference>
<accession>A0A074RI00</accession>
<gene>
    <name evidence="3" type="ORF">V565_326740</name>
</gene>
<comment type="caution">
    <text evidence="3">The sequence shown here is derived from an EMBL/GenBank/DDBJ whole genome shotgun (WGS) entry which is preliminary data.</text>
</comment>
<dbReference type="AlphaFoldDB" id="A0A074RI00"/>
<sequence length="126" mass="14350">NYSCVSFNTLSLGCFNELYDLFYLSGIKIVPANIFDLLTPLGLAYWISDDGFFSKSNKIVKLCTDSFLESDVDLLIQVLENKFNLECRKEKRGKGFRIVIKNKSLGTLRELVCPHLHSSMLYKLGL</sequence>
<evidence type="ECO:0000313" key="3">
    <source>
        <dbReference type="EMBL" id="KEP45035.1"/>
    </source>
</evidence>
<keyword evidence="3" id="KW-0496">Mitochondrion</keyword>
<dbReference type="Gene3D" id="3.10.28.10">
    <property type="entry name" value="Homing endonucleases"/>
    <property type="match status" value="1"/>
</dbReference>
<evidence type="ECO:0000256" key="1">
    <source>
        <dbReference type="ARBA" id="ARBA00002670"/>
    </source>
</evidence>
<keyword evidence="3" id="KW-0540">Nuclease</keyword>
<dbReference type="Pfam" id="PF03161">
    <property type="entry name" value="LAGLIDADG_2"/>
    <property type="match status" value="1"/>
</dbReference>
<name>A0A074RI00_9AGAM</name>
<keyword evidence="3" id="KW-0255">Endonuclease</keyword>
<dbReference type="EMBL" id="AZST01002336">
    <property type="protein sequence ID" value="KEP45035.1"/>
    <property type="molecule type" value="Genomic_DNA"/>
</dbReference>
<reference evidence="3 4" key="1">
    <citation type="submission" date="2013-12" db="EMBL/GenBank/DDBJ databases">
        <authorList>
            <person name="Cubeta M."/>
            <person name="Pakala S."/>
            <person name="Fedorova N."/>
            <person name="Thomas E."/>
            <person name="Dean R."/>
            <person name="Jabaji S."/>
            <person name="Neate S."/>
            <person name="Toda T."/>
            <person name="Tavantzis S."/>
            <person name="Vilgalys R."/>
            <person name="Bharathan N."/>
            <person name="Pakala S."/>
            <person name="Losada L.S."/>
            <person name="Zafar N."/>
            <person name="Nierman W."/>
        </authorList>
    </citation>
    <scope>NUCLEOTIDE SEQUENCE [LARGE SCALE GENOMIC DNA]</scope>
    <source>
        <strain evidence="3 4">123E</strain>
    </source>
</reference>
<keyword evidence="3" id="KW-0378">Hydrolase</keyword>
<evidence type="ECO:0000259" key="2">
    <source>
        <dbReference type="Pfam" id="PF03161"/>
    </source>
</evidence>
<feature type="non-terminal residue" evidence="3">
    <location>
        <position position="1"/>
    </location>
</feature>
<protein>
    <submittedName>
        <fullName evidence="3">Laglidadg homing endonuclease</fullName>
    </submittedName>
</protein>
<feature type="domain" description="Homing endonuclease LAGLIDADG" evidence="2">
    <location>
        <begin position="3"/>
        <end position="106"/>
    </location>
</feature>
<dbReference type="InterPro" id="IPR004860">
    <property type="entry name" value="LAGLIDADG_dom"/>
</dbReference>
<dbReference type="Proteomes" id="UP000027456">
    <property type="component" value="Unassembled WGS sequence"/>
</dbReference>
<organism evidence="3 4">
    <name type="scientific">Rhizoctonia solani 123E</name>
    <dbReference type="NCBI Taxonomy" id="1423351"/>
    <lineage>
        <taxon>Eukaryota</taxon>
        <taxon>Fungi</taxon>
        <taxon>Dikarya</taxon>
        <taxon>Basidiomycota</taxon>
        <taxon>Agaricomycotina</taxon>
        <taxon>Agaricomycetes</taxon>
        <taxon>Cantharellales</taxon>
        <taxon>Ceratobasidiaceae</taxon>
        <taxon>Rhizoctonia</taxon>
    </lineage>
</organism>